<evidence type="ECO:0000256" key="9">
    <source>
        <dbReference type="PROSITE-ProRule" id="PRU00552"/>
    </source>
</evidence>
<organism evidence="15 16">
    <name type="scientific">Synchytrium microbalum</name>
    <dbReference type="NCBI Taxonomy" id="1806994"/>
    <lineage>
        <taxon>Eukaryota</taxon>
        <taxon>Fungi</taxon>
        <taxon>Fungi incertae sedis</taxon>
        <taxon>Chytridiomycota</taxon>
        <taxon>Chytridiomycota incertae sedis</taxon>
        <taxon>Chytridiomycetes</taxon>
        <taxon>Synchytriales</taxon>
        <taxon>Synchytriaceae</taxon>
        <taxon>Synchytrium</taxon>
    </lineage>
</organism>
<dbReference type="InterPro" id="IPR027417">
    <property type="entry name" value="P-loop_NTPase"/>
</dbReference>
<evidence type="ECO:0000256" key="2">
    <source>
        <dbReference type="ARBA" id="ARBA00022517"/>
    </source>
</evidence>
<evidence type="ECO:0000256" key="8">
    <source>
        <dbReference type="ARBA" id="ARBA00022884"/>
    </source>
</evidence>
<dbReference type="InterPro" id="IPR025313">
    <property type="entry name" value="SPB4-like_CTE"/>
</dbReference>
<dbReference type="AlphaFoldDB" id="A0A507C642"/>
<comment type="domain">
    <text evidence="10">The Q motif is unique to and characteristic of the DEAD box family of RNA helicases and controls ATP binding and hydrolysis.</text>
</comment>
<dbReference type="InterPro" id="IPR001650">
    <property type="entry name" value="Helicase_C-like"/>
</dbReference>
<dbReference type="Pfam" id="PF00271">
    <property type="entry name" value="Helicase_C"/>
    <property type="match status" value="1"/>
</dbReference>
<keyword evidence="4 10" id="KW-0547">Nucleotide-binding</keyword>
<keyword evidence="5 10" id="KW-0378">Hydrolase</keyword>
<dbReference type="InterPro" id="IPR014014">
    <property type="entry name" value="RNA_helicase_DEAD_Q_motif"/>
</dbReference>
<feature type="region of interest" description="Disordered" evidence="11">
    <location>
        <begin position="498"/>
        <end position="576"/>
    </location>
</feature>
<feature type="domain" description="DEAD-box RNA helicase Q" evidence="14">
    <location>
        <begin position="141"/>
        <end position="170"/>
    </location>
</feature>
<keyword evidence="2" id="KW-0690">Ribosome biogenesis</keyword>
<gene>
    <name evidence="15" type="ORF">SmJEL517_g04003</name>
</gene>
<evidence type="ECO:0000256" key="1">
    <source>
        <dbReference type="ARBA" id="ARBA00004604"/>
    </source>
</evidence>
<comment type="similarity">
    <text evidence="10">Belongs to the DEAD box helicase family.</text>
</comment>
<comment type="caution">
    <text evidence="15">The sequence shown here is derived from an EMBL/GenBank/DDBJ whole genome shotgun (WGS) entry which is preliminary data.</text>
</comment>
<evidence type="ECO:0000313" key="15">
    <source>
        <dbReference type="EMBL" id="TPX33013.1"/>
    </source>
</evidence>
<dbReference type="Pfam" id="PF00270">
    <property type="entry name" value="DEAD"/>
    <property type="match status" value="1"/>
</dbReference>
<dbReference type="InterPro" id="IPR014001">
    <property type="entry name" value="Helicase_ATP-bd"/>
</dbReference>
<dbReference type="Proteomes" id="UP000319731">
    <property type="component" value="Unassembled WGS sequence"/>
</dbReference>
<keyword evidence="7 10" id="KW-0067">ATP-binding</keyword>
<feature type="region of interest" description="Disordered" evidence="11">
    <location>
        <begin position="410"/>
        <end position="438"/>
    </location>
</feature>
<dbReference type="PROSITE" id="PS51192">
    <property type="entry name" value="HELICASE_ATP_BIND_1"/>
    <property type="match status" value="1"/>
</dbReference>
<evidence type="ECO:0000259" key="13">
    <source>
        <dbReference type="PROSITE" id="PS51194"/>
    </source>
</evidence>
<feature type="region of interest" description="Disordered" evidence="11">
    <location>
        <begin position="46"/>
        <end position="104"/>
    </location>
</feature>
<dbReference type="EC" id="3.6.4.13" evidence="10"/>
<dbReference type="GO" id="GO:0016887">
    <property type="term" value="F:ATP hydrolysis activity"/>
    <property type="evidence" value="ECO:0007669"/>
    <property type="project" value="RHEA"/>
</dbReference>
<evidence type="ECO:0000256" key="7">
    <source>
        <dbReference type="ARBA" id="ARBA00022840"/>
    </source>
</evidence>
<feature type="compositionally biased region" description="Acidic residues" evidence="11">
    <location>
        <begin position="414"/>
        <end position="427"/>
    </location>
</feature>
<protein>
    <recommendedName>
        <fullName evidence="10">ATP-dependent RNA helicase</fullName>
        <ecNumber evidence="10">3.6.4.13</ecNumber>
    </recommendedName>
</protein>
<comment type="catalytic activity">
    <reaction evidence="10">
        <text>ATP + H2O = ADP + phosphate + H(+)</text>
        <dbReference type="Rhea" id="RHEA:13065"/>
        <dbReference type="ChEBI" id="CHEBI:15377"/>
        <dbReference type="ChEBI" id="CHEBI:15378"/>
        <dbReference type="ChEBI" id="CHEBI:30616"/>
        <dbReference type="ChEBI" id="CHEBI:43474"/>
        <dbReference type="ChEBI" id="CHEBI:456216"/>
        <dbReference type="EC" id="3.6.4.13"/>
    </reaction>
</comment>
<dbReference type="GO" id="GO:0003724">
    <property type="term" value="F:RNA helicase activity"/>
    <property type="evidence" value="ECO:0007669"/>
    <property type="project" value="UniProtKB-EC"/>
</dbReference>
<feature type="domain" description="Helicase ATP-binding" evidence="12">
    <location>
        <begin position="178"/>
        <end position="385"/>
    </location>
</feature>
<sequence>MDDDLVLNFASVDSEPGRNNVTKSSLLNRLKGSWKARRLRAQKIVHRNYKADHPTAAPATGSEGNGPSSPAATDSDGKIIKRQKTGHDNDTVIPRPSINSRPGKKTVTISSLFTSNPTSNVLFAAQLAASRQEHGVMSTAASFEEIGLDPVLTRNLSTRYSITVPTQIQKIALPALISPTADHESDVIMKAQTGSGKTLAYMLPIIHKLLICEDQGFTPDRTMGLLALILAPTRELAHQIYAVLEKVVSYPASLVPKRRHWMVPGILAGGEKKKSEKARLRKGIHVLVATPGRLLDHLRTTEAFQTSGIRFVVLDEADRLMDLGFEKDLTDIMMILDARMSKASNDTRPSIRGWPRGRQTLLCSATVSEQVDALTKKALKNPIFLDGGRGEGDEVIKKVDLAVESSIKAKSADDADNDDEDDDDEKDETTSAAKKPFVEESLTIPSQLDQTYIIAPAKLRLVTLVAQLKVLAASSKDTFKAIVFMSCKDSVEFHHRILGQPHEVDNNDETSNGGGGRRYGSNSNRDADARGGNGNGRDRQGTDGDQTTDTDPKKNVADRRNVHDDRRIDTTEKKTGTPADLTAIKVTTPEIGIPTAHIPNTLLYKLHGDLPHPARMASFNHFKSQNRAILFCTDVAARGLDLPDISTIIQYDAPFDPKEYVHRVGRTARMGHAGRAVLFLLPSEAEYVNVLTGMGISLRQVVNEDVLKEAFLKPYKKMLKAQYAAADGTRPRIDRSRKLTFEDLTTDLQMDLERLVESDKEVAELAKKAYKSHLRAYATHTSLQKHMFHIKLLHLGHMAKSFGLRDAPADIHMPGSSGSSSAKKKAYSSSLSAAAGKAAGRRIIKKGQKGAIKANFKPIRKDSVYAITKQKQPMSITSEFGDGGSGVLSARRLKR</sequence>
<keyword evidence="8 10" id="KW-0694">RNA-binding</keyword>
<feature type="short sequence motif" description="Q motif" evidence="9">
    <location>
        <begin position="141"/>
        <end position="170"/>
    </location>
</feature>
<comment type="function">
    <text evidence="10">RNA helicase.</text>
</comment>
<dbReference type="PANTHER" id="PTHR24031">
    <property type="entry name" value="RNA HELICASE"/>
    <property type="match status" value="1"/>
</dbReference>
<keyword evidence="6 10" id="KW-0347">Helicase</keyword>
<dbReference type="Gene3D" id="3.40.50.300">
    <property type="entry name" value="P-loop containing nucleotide triphosphate hydrolases"/>
    <property type="match status" value="2"/>
</dbReference>
<comment type="subcellular location">
    <subcellularLocation>
        <location evidence="1">Nucleus</location>
        <location evidence="1">Nucleolus</location>
    </subcellularLocation>
</comment>
<evidence type="ECO:0000256" key="3">
    <source>
        <dbReference type="ARBA" id="ARBA00022552"/>
    </source>
</evidence>
<evidence type="ECO:0000256" key="5">
    <source>
        <dbReference type="ARBA" id="ARBA00022801"/>
    </source>
</evidence>
<evidence type="ECO:0000259" key="12">
    <source>
        <dbReference type="PROSITE" id="PS51192"/>
    </source>
</evidence>
<dbReference type="RefSeq" id="XP_031024108.1">
    <property type="nucleotide sequence ID" value="XM_031169931.1"/>
</dbReference>
<proteinExistence type="inferred from homology"/>
<dbReference type="InterPro" id="IPR011545">
    <property type="entry name" value="DEAD/DEAH_box_helicase_dom"/>
</dbReference>
<accession>A0A507C642</accession>
<evidence type="ECO:0000313" key="16">
    <source>
        <dbReference type="Proteomes" id="UP000319731"/>
    </source>
</evidence>
<dbReference type="GO" id="GO:0003723">
    <property type="term" value="F:RNA binding"/>
    <property type="evidence" value="ECO:0007669"/>
    <property type="project" value="UniProtKB-UniRule"/>
</dbReference>
<dbReference type="GO" id="GO:0005730">
    <property type="term" value="C:nucleolus"/>
    <property type="evidence" value="ECO:0007669"/>
    <property type="project" value="UniProtKB-SubCell"/>
</dbReference>
<name>A0A507C642_9FUNG</name>
<dbReference type="GO" id="GO:0006364">
    <property type="term" value="P:rRNA processing"/>
    <property type="evidence" value="ECO:0007669"/>
    <property type="project" value="UniProtKB-KW"/>
</dbReference>
<dbReference type="SMART" id="SM00490">
    <property type="entry name" value="HELICc"/>
    <property type="match status" value="1"/>
</dbReference>
<dbReference type="SMART" id="SM00487">
    <property type="entry name" value="DEXDc"/>
    <property type="match status" value="1"/>
</dbReference>
<evidence type="ECO:0000256" key="11">
    <source>
        <dbReference type="SAM" id="MobiDB-lite"/>
    </source>
</evidence>
<dbReference type="SUPFAM" id="SSF52540">
    <property type="entry name" value="P-loop containing nucleoside triphosphate hydrolases"/>
    <property type="match status" value="1"/>
</dbReference>
<dbReference type="GeneID" id="42005228"/>
<reference evidence="15 16" key="1">
    <citation type="journal article" date="2019" name="Sci. Rep.">
        <title>Comparative genomics of chytrid fungi reveal insights into the obligate biotrophic and pathogenic lifestyle of Synchytrium endobioticum.</title>
        <authorList>
            <person name="van de Vossenberg B.T.L.H."/>
            <person name="Warris S."/>
            <person name="Nguyen H.D.T."/>
            <person name="van Gent-Pelzer M.P.E."/>
            <person name="Joly D.L."/>
            <person name="van de Geest H.C."/>
            <person name="Bonants P.J.M."/>
            <person name="Smith D.S."/>
            <person name="Levesque C.A."/>
            <person name="van der Lee T.A.J."/>
        </authorList>
    </citation>
    <scope>NUCLEOTIDE SEQUENCE [LARGE SCALE GENOMIC DNA]</scope>
    <source>
        <strain evidence="15 16">JEL517</strain>
    </source>
</reference>
<feature type="domain" description="Helicase C-terminal" evidence="13">
    <location>
        <begin position="543"/>
        <end position="719"/>
    </location>
</feature>
<evidence type="ECO:0000256" key="4">
    <source>
        <dbReference type="ARBA" id="ARBA00022741"/>
    </source>
</evidence>
<keyword evidence="3" id="KW-0698">rRNA processing</keyword>
<dbReference type="PROSITE" id="PS00039">
    <property type="entry name" value="DEAD_ATP_HELICASE"/>
    <property type="match status" value="1"/>
</dbReference>
<dbReference type="GO" id="GO:0005524">
    <property type="term" value="F:ATP binding"/>
    <property type="evidence" value="ECO:0007669"/>
    <property type="project" value="UniProtKB-UniRule"/>
</dbReference>
<dbReference type="OrthoDB" id="422663at2759"/>
<dbReference type="PROSITE" id="PS51194">
    <property type="entry name" value="HELICASE_CTER"/>
    <property type="match status" value="1"/>
</dbReference>
<dbReference type="EMBL" id="QEAO01000024">
    <property type="protein sequence ID" value="TPX33013.1"/>
    <property type="molecule type" value="Genomic_DNA"/>
</dbReference>
<dbReference type="CDD" id="cd18787">
    <property type="entry name" value="SF2_C_DEAD"/>
    <property type="match status" value="1"/>
</dbReference>
<feature type="region of interest" description="Disordered" evidence="11">
    <location>
        <begin position="875"/>
        <end position="895"/>
    </location>
</feature>
<dbReference type="STRING" id="1806994.A0A507C642"/>
<dbReference type="PROSITE" id="PS51195">
    <property type="entry name" value="Q_MOTIF"/>
    <property type="match status" value="1"/>
</dbReference>
<keyword evidence="16" id="KW-1185">Reference proteome</keyword>
<dbReference type="InterPro" id="IPR000629">
    <property type="entry name" value="RNA-helicase_DEAD-box_CS"/>
</dbReference>
<dbReference type="SMART" id="SM01178">
    <property type="entry name" value="DUF4217"/>
    <property type="match status" value="1"/>
</dbReference>
<feature type="compositionally biased region" description="Basic and acidic residues" evidence="11">
    <location>
        <begin position="75"/>
        <end position="90"/>
    </location>
</feature>
<evidence type="ECO:0000256" key="10">
    <source>
        <dbReference type="RuleBase" id="RU365068"/>
    </source>
</evidence>
<feature type="compositionally biased region" description="Basic and acidic residues" evidence="11">
    <location>
        <begin position="550"/>
        <end position="575"/>
    </location>
</feature>
<evidence type="ECO:0000256" key="6">
    <source>
        <dbReference type="ARBA" id="ARBA00022806"/>
    </source>
</evidence>
<dbReference type="Pfam" id="PF13959">
    <property type="entry name" value="CTE_SPB4"/>
    <property type="match status" value="1"/>
</dbReference>
<evidence type="ECO:0000259" key="14">
    <source>
        <dbReference type="PROSITE" id="PS51195"/>
    </source>
</evidence>